<comment type="caution">
    <text evidence="2">The sequence shown here is derived from an EMBL/GenBank/DDBJ whole genome shotgun (WGS) entry which is preliminary data.</text>
</comment>
<protein>
    <submittedName>
        <fullName evidence="2">Uncharacterized protein</fullName>
    </submittedName>
</protein>
<evidence type="ECO:0000313" key="2">
    <source>
        <dbReference type="EMBL" id="RVX07144.1"/>
    </source>
</evidence>
<dbReference type="Proteomes" id="UP000288805">
    <property type="component" value="Unassembled WGS sequence"/>
</dbReference>
<dbReference type="AlphaFoldDB" id="A0A438JDW5"/>
<feature type="region of interest" description="Disordered" evidence="1">
    <location>
        <begin position="295"/>
        <end position="314"/>
    </location>
</feature>
<gene>
    <name evidence="2" type="ORF">CK203_053530</name>
</gene>
<evidence type="ECO:0000313" key="3">
    <source>
        <dbReference type="Proteomes" id="UP000288805"/>
    </source>
</evidence>
<sequence>MMSRTASREVYGRFFPSDVKGKKPFIGRDRQRLALSVHPVRGFQRHQPIHSFLSLLLSYASHQYRLRTPRPVYDQTHMSQTLVLPYATQGIERPAVSYTATGQPCLRCSVHRGACGALSPTMSPADFCSVALRTQRQFSQIGMPLSQALRKLTEAGLLTALTPRHYLSRFQLSSGWITLCYHQGPGHETDRCHRFEARLFRIDRPGFDPEPIMPAGIYETSGVTLEPQMPAPFRLFHKAGVCTDYHFRAIDIHCYSVQAPYILIPDVEEVRAPMLIFSDSDIQYILRGGRVMRQPPPAAARPVEGTSASQEEVRARMRDFEAVAEHSGSSELIPTTTPEGLIHMMTAGRATCIVFSDDDLPPEGSDHTRPLYISVGCSGRRVPSVLLDNGSALNVCPLATAIALGYAPSDFGFEGFLHPLTCFGPTMDPSRGHSFFPSSEGEVYSRWSGRRGAVCGRHVHCCRAYREIEDFCRDFVAMSFDQHGSTVVLDIMRSMSYLPGMGLGRRQHGPSEFIAIPDHDVPFGLGFIPTEADYLYMARLRKERVRAR</sequence>
<proteinExistence type="predicted"/>
<organism evidence="2 3">
    <name type="scientific">Vitis vinifera</name>
    <name type="common">Grape</name>
    <dbReference type="NCBI Taxonomy" id="29760"/>
    <lineage>
        <taxon>Eukaryota</taxon>
        <taxon>Viridiplantae</taxon>
        <taxon>Streptophyta</taxon>
        <taxon>Embryophyta</taxon>
        <taxon>Tracheophyta</taxon>
        <taxon>Spermatophyta</taxon>
        <taxon>Magnoliopsida</taxon>
        <taxon>eudicotyledons</taxon>
        <taxon>Gunneridae</taxon>
        <taxon>Pentapetalae</taxon>
        <taxon>rosids</taxon>
        <taxon>Vitales</taxon>
        <taxon>Vitaceae</taxon>
        <taxon>Viteae</taxon>
        <taxon>Vitis</taxon>
    </lineage>
</organism>
<evidence type="ECO:0000256" key="1">
    <source>
        <dbReference type="SAM" id="MobiDB-lite"/>
    </source>
</evidence>
<reference evidence="2 3" key="1">
    <citation type="journal article" date="2018" name="PLoS Genet.">
        <title>Population sequencing reveals clonal diversity and ancestral inbreeding in the grapevine cultivar Chardonnay.</title>
        <authorList>
            <person name="Roach M.J."/>
            <person name="Johnson D.L."/>
            <person name="Bohlmann J."/>
            <person name="van Vuuren H.J."/>
            <person name="Jones S.J."/>
            <person name="Pretorius I.S."/>
            <person name="Schmidt S.A."/>
            <person name="Borneman A.R."/>
        </authorList>
    </citation>
    <scope>NUCLEOTIDE SEQUENCE [LARGE SCALE GENOMIC DNA]</scope>
    <source>
        <strain evidence="3">cv. Chardonnay</strain>
        <tissue evidence="2">Leaf</tissue>
    </source>
</reference>
<accession>A0A438JDW5</accession>
<name>A0A438JDW5_VITVI</name>
<dbReference type="EMBL" id="QGNW01000047">
    <property type="protein sequence ID" value="RVX07144.1"/>
    <property type="molecule type" value="Genomic_DNA"/>
</dbReference>